<dbReference type="InterPro" id="IPR011583">
    <property type="entry name" value="Chitinase_II/V-like_cat"/>
</dbReference>
<feature type="signal peptide" evidence="1">
    <location>
        <begin position="1"/>
        <end position="30"/>
    </location>
</feature>
<protein>
    <submittedName>
        <fullName evidence="3">Glycosyl hydrolase family 18 protein</fullName>
    </submittedName>
</protein>
<dbReference type="SUPFAM" id="SSF51445">
    <property type="entry name" value="(Trans)glycosidases"/>
    <property type="match status" value="1"/>
</dbReference>
<keyword evidence="3" id="KW-0378">Hydrolase</keyword>
<dbReference type="PROSITE" id="PS51910">
    <property type="entry name" value="GH18_2"/>
    <property type="match status" value="1"/>
</dbReference>
<dbReference type="Gene3D" id="3.20.20.80">
    <property type="entry name" value="Glycosidases"/>
    <property type="match status" value="1"/>
</dbReference>
<keyword evidence="4" id="KW-1185">Reference proteome</keyword>
<dbReference type="PANTHER" id="PTHR46066:SF2">
    <property type="entry name" value="CHITINASE DOMAIN-CONTAINING PROTEIN 1"/>
    <property type="match status" value="1"/>
</dbReference>
<accession>A0ABY9SWH4</accession>
<dbReference type="Pfam" id="PF00704">
    <property type="entry name" value="Glyco_hydro_18"/>
    <property type="match status" value="1"/>
</dbReference>
<feature type="domain" description="GH18" evidence="2">
    <location>
        <begin position="50"/>
        <end position="359"/>
    </location>
</feature>
<evidence type="ECO:0000259" key="2">
    <source>
        <dbReference type="PROSITE" id="PS51910"/>
    </source>
</evidence>
<dbReference type="InterPro" id="IPR001223">
    <property type="entry name" value="Glyco_hydro18_cat"/>
</dbReference>
<dbReference type="SMART" id="SM00636">
    <property type="entry name" value="Glyco_18"/>
    <property type="match status" value="1"/>
</dbReference>
<dbReference type="RefSeq" id="WP_310763429.1">
    <property type="nucleotide sequence ID" value="NZ_CP134050.1"/>
</dbReference>
<dbReference type="InterPro" id="IPR017853">
    <property type="entry name" value="GH"/>
</dbReference>
<proteinExistence type="predicted"/>
<dbReference type="Gene3D" id="3.10.50.10">
    <property type="match status" value="1"/>
</dbReference>
<gene>
    <name evidence="3" type="ORF">RGB73_15555</name>
</gene>
<evidence type="ECO:0000256" key="1">
    <source>
        <dbReference type="SAM" id="SignalP"/>
    </source>
</evidence>
<name>A0ABY9SWH4_BREBE</name>
<reference evidence="3 4" key="1">
    <citation type="submission" date="2023-09" db="EMBL/GenBank/DDBJ databases">
        <title>Complete Genome and Methylome dissection of Bacillus brevis NEB573 original source of BbsI restriction endonuclease.</title>
        <authorList>
            <person name="Fomenkov A."/>
            <person name="Roberts R.D."/>
        </authorList>
    </citation>
    <scope>NUCLEOTIDE SEQUENCE [LARGE SCALE GENOMIC DNA]</scope>
    <source>
        <strain evidence="3 4">NEB573</strain>
    </source>
</reference>
<dbReference type="EMBL" id="CP134050">
    <property type="protein sequence ID" value="WNC12159.1"/>
    <property type="molecule type" value="Genomic_DNA"/>
</dbReference>
<evidence type="ECO:0000313" key="3">
    <source>
        <dbReference type="EMBL" id="WNC12159.1"/>
    </source>
</evidence>
<dbReference type="InterPro" id="IPR029070">
    <property type="entry name" value="Chitinase_insertion_sf"/>
</dbReference>
<organism evidence="3 4">
    <name type="scientific">Brevibacillus brevis</name>
    <name type="common">Bacillus brevis</name>
    <dbReference type="NCBI Taxonomy" id="1393"/>
    <lineage>
        <taxon>Bacteria</taxon>
        <taxon>Bacillati</taxon>
        <taxon>Bacillota</taxon>
        <taxon>Bacilli</taxon>
        <taxon>Bacillales</taxon>
        <taxon>Paenibacillaceae</taxon>
        <taxon>Brevibacillus</taxon>
    </lineage>
</organism>
<sequence length="359" mass="40897">MSERIVLVRKRIASLTLFALLGLCACGRSAYPPQQASPQTHDTILENDKKQIVMGWNAFGTTDSYIQLNSPTPQMNVVSPRWFTLNAESLVSGEVDTRYVEWAHQSGRKVWAFFGNQFNAELTDSLIGNPDNHKKIAKLLAEKMVPAKVDGLNVDFENIDPKNKDDFVGFIKALKKTLSPHGIVLSVDVTRENPDPYWSGSYDRKELGKAADYIVMMGYDEDLGGGERVGSVASLDWVEEGLQLLLKEVPSRKVILAVPFYTREWVTNLQTNVSTRFDRSMVETEQLLAQRNLKKKWDDKAKQNYVEFVENGEKHQIWIEDEMSMKNRLDLVNKYKLKGTAAWYIGQEDPGIWQVFQLQ</sequence>
<dbReference type="Proteomes" id="UP001256827">
    <property type="component" value="Chromosome"/>
</dbReference>
<feature type="chain" id="PRO_5047235118" evidence="1">
    <location>
        <begin position="31"/>
        <end position="359"/>
    </location>
</feature>
<dbReference type="PANTHER" id="PTHR46066">
    <property type="entry name" value="CHITINASE DOMAIN-CONTAINING PROTEIN 1 FAMILY MEMBER"/>
    <property type="match status" value="1"/>
</dbReference>
<keyword evidence="1" id="KW-0732">Signal</keyword>
<evidence type="ECO:0000313" key="4">
    <source>
        <dbReference type="Proteomes" id="UP001256827"/>
    </source>
</evidence>
<dbReference type="GO" id="GO:0016787">
    <property type="term" value="F:hydrolase activity"/>
    <property type="evidence" value="ECO:0007669"/>
    <property type="project" value="UniProtKB-KW"/>
</dbReference>
<dbReference type="PROSITE" id="PS51257">
    <property type="entry name" value="PROKAR_LIPOPROTEIN"/>
    <property type="match status" value="1"/>
</dbReference>